<organism evidence="3 5">
    <name type="scientific">Vanilla planifolia</name>
    <name type="common">Vanilla</name>
    <dbReference type="NCBI Taxonomy" id="51239"/>
    <lineage>
        <taxon>Eukaryota</taxon>
        <taxon>Viridiplantae</taxon>
        <taxon>Streptophyta</taxon>
        <taxon>Embryophyta</taxon>
        <taxon>Tracheophyta</taxon>
        <taxon>Spermatophyta</taxon>
        <taxon>Magnoliopsida</taxon>
        <taxon>Liliopsida</taxon>
        <taxon>Asparagales</taxon>
        <taxon>Orchidaceae</taxon>
        <taxon>Vanilloideae</taxon>
        <taxon>Vanilleae</taxon>
        <taxon>Vanilla</taxon>
    </lineage>
</organism>
<evidence type="ECO:0000313" key="3">
    <source>
        <dbReference type="EMBL" id="KAG0459856.1"/>
    </source>
</evidence>
<feature type="region of interest" description="Disordered" evidence="1">
    <location>
        <begin position="1"/>
        <end position="26"/>
    </location>
</feature>
<dbReference type="Proteomes" id="UP000639772">
    <property type="component" value="Chromosome 12"/>
</dbReference>
<dbReference type="EMBL" id="JADCNL010000012">
    <property type="protein sequence ID" value="KAG0458092.1"/>
    <property type="molecule type" value="Genomic_DNA"/>
</dbReference>
<comment type="caution">
    <text evidence="3">The sequence shown here is derived from an EMBL/GenBank/DDBJ whole genome shotgun (WGS) entry which is preliminary data.</text>
</comment>
<reference evidence="4 5" key="1">
    <citation type="journal article" date="2020" name="Nat. Food">
        <title>A phased Vanilla planifolia genome enables genetic improvement of flavour and production.</title>
        <authorList>
            <person name="Hasing T."/>
            <person name="Tang H."/>
            <person name="Brym M."/>
            <person name="Khazi F."/>
            <person name="Huang T."/>
            <person name="Chambers A.H."/>
        </authorList>
    </citation>
    <scope>NUCLEOTIDE SEQUENCE [LARGE SCALE GENOMIC DNA]</scope>
    <source>
        <tissue evidence="3">Leaf</tissue>
    </source>
</reference>
<evidence type="ECO:0000313" key="4">
    <source>
        <dbReference type="Proteomes" id="UP000636800"/>
    </source>
</evidence>
<dbReference type="AlphaFoldDB" id="A0A835PWQ6"/>
<keyword evidence="4" id="KW-1185">Reference proteome</keyword>
<sequence>MKYPNRVLEADSGGLGNMKTASARPQPHDLDWKEKEKKGSVAAQWQFDRVRQGYSRNL</sequence>
<evidence type="ECO:0000256" key="1">
    <source>
        <dbReference type="SAM" id="MobiDB-lite"/>
    </source>
</evidence>
<evidence type="ECO:0000313" key="5">
    <source>
        <dbReference type="Proteomes" id="UP000639772"/>
    </source>
</evidence>
<gene>
    <name evidence="3" type="ORF">HPP92_022984</name>
    <name evidence="2" type="ORF">HPP92_023249</name>
</gene>
<proteinExistence type="predicted"/>
<dbReference type="EMBL" id="JADCNM010000012">
    <property type="protein sequence ID" value="KAG0459856.1"/>
    <property type="molecule type" value="Genomic_DNA"/>
</dbReference>
<name>A0A835PWQ6_VANPL</name>
<evidence type="ECO:0000313" key="2">
    <source>
        <dbReference type="EMBL" id="KAG0458092.1"/>
    </source>
</evidence>
<accession>A0A835PWQ6</accession>
<dbReference type="Proteomes" id="UP000636800">
    <property type="component" value="Chromosome 12"/>
</dbReference>
<protein>
    <submittedName>
        <fullName evidence="3">Uncharacterized protein</fullName>
    </submittedName>
</protein>